<keyword evidence="2" id="KW-0808">Transferase</keyword>
<evidence type="ECO:0000259" key="1">
    <source>
        <dbReference type="Pfam" id="PF00078"/>
    </source>
</evidence>
<keyword evidence="2" id="KW-0548">Nucleotidyltransferase</keyword>
<dbReference type="PANTHER" id="PTHR46890">
    <property type="entry name" value="NON-LTR RETROLELEMENT REVERSE TRANSCRIPTASE-LIKE PROTEIN-RELATED"/>
    <property type="match status" value="1"/>
</dbReference>
<dbReference type="PANTHER" id="PTHR46890:SF48">
    <property type="entry name" value="RNA-DIRECTED DNA POLYMERASE"/>
    <property type="match status" value="1"/>
</dbReference>
<proteinExistence type="predicted"/>
<dbReference type="Pfam" id="PF00078">
    <property type="entry name" value="RVT_1"/>
    <property type="match status" value="1"/>
</dbReference>
<dbReference type="InterPro" id="IPR052343">
    <property type="entry name" value="Retrotransposon-Effector_Assoc"/>
</dbReference>
<reference evidence="3" key="1">
    <citation type="journal article" date="2019" name="Plant Biotechnol. J.">
        <title>Genome sequencing of the Australian wild diploid species Gossypium australe highlights disease resistance and delayed gland morphogenesis.</title>
        <authorList>
            <person name="Cai Y."/>
            <person name="Cai X."/>
            <person name="Wang Q."/>
            <person name="Wang P."/>
            <person name="Zhang Y."/>
            <person name="Cai C."/>
            <person name="Xu Y."/>
            <person name="Wang K."/>
            <person name="Zhou Z."/>
            <person name="Wang C."/>
            <person name="Geng S."/>
            <person name="Li B."/>
            <person name="Dong Q."/>
            <person name="Hou Y."/>
            <person name="Wang H."/>
            <person name="Ai P."/>
            <person name="Liu Z."/>
            <person name="Yi F."/>
            <person name="Sun M."/>
            <person name="An G."/>
            <person name="Cheng J."/>
            <person name="Zhang Y."/>
            <person name="Shi Q."/>
            <person name="Xie Y."/>
            <person name="Shi X."/>
            <person name="Chang Y."/>
            <person name="Huang F."/>
            <person name="Chen Y."/>
            <person name="Hong S."/>
            <person name="Mi L."/>
            <person name="Sun Q."/>
            <person name="Zhang L."/>
            <person name="Zhou B."/>
            <person name="Peng R."/>
            <person name="Zhang X."/>
            <person name="Liu F."/>
        </authorList>
    </citation>
    <scope>NUCLEOTIDE SEQUENCE [LARGE SCALE GENOMIC DNA]</scope>
    <source>
        <strain evidence="3">cv. PA1801</strain>
    </source>
</reference>
<evidence type="ECO:0000313" key="3">
    <source>
        <dbReference type="Proteomes" id="UP000325315"/>
    </source>
</evidence>
<keyword evidence="2" id="KW-0695">RNA-directed DNA polymerase</keyword>
<dbReference type="AlphaFoldDB" id="A0A5B6WY39"/>
<dbReference type="EMBL" id="SMMG02000001">
    <property type="protein sequence ID" value="KAA3486869.1"/>
    <property type="molecule type" value="Genomic_DNA"/>
</dbReference>
<gene>
    <name evidence="2" type="ORF">EPI10_030740</name>
</gene>
<name>A0A5B6WY39_9ROSI</name>
<comment type="caution">
    <text evidence="2">The sequence shown here is derived from an EMBL/GenBank/DDBJ whole genome shotgun (WGS) entry which is preliminary data.</text>
</comment>
<organism evidence="2 3">
    <name type="scientific">Gossypium australe</name>
    <dbReference type="NCBI Taxonomy" id="47621"/>
    <lineage>
        <taxon>Eukaryota</taxon>
        <taxon>Viridiplantae</taxon>
        <taxon>Streptophyta</taxon>
        <taxon>Embryophyta</taxon>
        <taxon>Tracheophyta</taxon>
        <taxon>Spermatophyta</taxon>
        <taxon>Magnoliopsida</taxon>
        <taxon>eudicotyledons</taxon>
        <taxon>Gunneridae</taxon>
        <taxon>Pentapetalae</taxon>
        <taxon>rosids</taxon>
        <taxon>malvids</taxon>
        <taxon>Malvales</taxon>
        <taxon>Malvaceae</taxon>
        <taxon>Malvoideae</taxon>
        <taxon>Gossypium</taxon>
    </lineage>
</organism>
<dbReference type="GO" id="GO:0003964">
    <property type="term" value="F:RNA-directed DNA polymerase activity"/>
    <property type="evidence" value="ECO:0007669"/>
    <property type="project" value="UniProtKB-KW"/>
</dbReference>
<evidence type="ECO:0000313" key="2">
    <source>
        <dbReference type="EMBL" id="KAA3486869.1"/>
    </source>
</evidence>
<dbReference type="Proteomes" id="UP000325315">
    <property type="component" value="Unassembled WGS sequence"/>
</dbReference>
<dbReference type="InterPro" id="IPR000477">
    <property type="entry name" value="RT_dom"/>
</dbReference>
<dbReference type="OrthoDB" id="1937198at2759"/>
<keyword evidence="3" id="KW-1185">Reference proteome</keyword>
<feature type="domain" description="Reverse transcriptase" evidence="1">
    <location>
        <begin position="68"/>
        <end position="139"/>
    </location>
</feature>
<sequence length="151" mass="16613">MSNGVGDLSHLLQGIEISISPDINAALLSDYTEEEVFFDVQKLLLFCLGILNNDQNLGKLNSTDIVLIPKTQNPANLANFRPISLCIVLYKIVAKTIANRLQEVIGGCIDAAQSAFIPGRLISDNVLLAYKILHKFQQKRTGKKRIYGGQT</sequence>
<protein>
    <submittedName>
        <fullName evidence="2">Reverse transcriptase</fullName>
    </submittedName>
</protein>
<accession>A0A5B6WY39</accession>